<accession>A0A233V1X4</accession>
<dbReference type="InterPro" id="IPR036873">
    <property type="entry name" value="Rhodanese-like_dom_sf"/>
</dbReference>
<gene>
    <name evidence="3" type="ORF">B9N49_09235</name>
</gene>
<dbReference type="AlphaFoldDB" id="A0A233V1X4"/>
<keyword evidence="1" id="KW-0711">Selenium</keyword>
<comment type="caution">
    <text evidence="3">The sequence shown here is derived from an EMBL/GenBank/DDBJ whole genome shotgun (WGS) entry which is preliminary data.</text>
</comment>
<dbReference type="GO" id="GO:0002098">
    <property type="term" value="P:tRNA wobble uridine modification"/>
    <property type="evidence" value="ECO:0007669"/>
    <property type="project" value="InterPro"/>
</dbReference>
<dbReference type="InterPro" id="IPR001763">
    <property type="entry name" value="Rhodanese-like_dom"/>
</dbReference>
<sequence length="339" mass="39201">MFVANTYEELINMENIIFVDVRSEYEFQKETIPGSINIPILNNEERVEISTIYDAGDHETAKKLAIRYASVKLEDIYVKLLDLSENRNVCLFCYRGSMRSTVLFNIMKSMGLDIYRLKGGYKAYRKHVIENLDKLINSHEYVNIKGYTGVGKTEILNILQNSRKNVLNLEQLANHRGSILGNAGLKNQPSQKMFESLLFDKLKSFDNSPVFVECESSKIGRINVPKSLRQKYNGSHHQVMINSSLQDRIDRIKTDYLKNPHALEDIKKGINHLSKYIGNNNSSILIDKLENEDYDYVIESLITKYYDINYAVKAKDFELEINNENSEKCAEEIMKFYAK</sequence>
<dbReference type="PANTHER" id="PTHR30401:SF0">
    <property type="entry name" value="TRNA 2-SELENOURIDINE SYNTHASE"/>
    <property type="match status" value="1"/>
</dbReference>
<organism evidence="3 4">
    <name type="scientific">Finegoldia magna</name>
    <name type="common">Peptostreptococcus magnus</name>
    <dbReference type="NCBI Taxonomy" id="1260"/>
    <lineage>
        <taxon>Bacteria</taxon>
        <taxon>Bacillati</taxon>
        <taxon>Bacillota</taxon>
        <taxon>Tissierellia</taxon>
        <taxon>Tissierellales</taxon>
        <taxon>Peptoniphilaceae</taxon>
        <taxon>Finegoldia</taxon>
    </lineage>
</organism>
<evidence type="ECO:0000313" key="4">
    <source>
        <dbReference type="Proteomes" id="UP000215413"/>
    </source>
</evidence>
<reference evidence="4" key="1">
    <citation type="submission" date="2017-04" db="EMBL/GenBank/DDBJ databases">
        <title>Finegoldia magna isolated from orthopedic joint implant-associated infections.</title>
        <authorList>
            <person name="Bjorklund S."/>
            <person name="Bruggemann H."/>
            <person name="Jensen A."/>
            <person name="Hellmark B."/>
            <person name="Soderquist B."/>
        </authorList>
    </citation>
    <scope>NUCLEOTIDE SEQUENCE [LARGE SCALE GENOMIC DNA]</scope>
    <source>
        <strain evidence="4">CCUG 54800</strain>
    </source>
</reference>
<dbReference type="Proteomes" id="UP000215413">
    <property type="component" value="Unassembled WGS sequence"/>
</dbReference>
<evidence type="ECO:0000256" key="1">
    <source>
        <dbReference type="ARBA" id="ARBA00023266"/>
    </source>
</evidence>
<evidence type="ECO:0000313" key="3">
    <source>
        <dbReference type="EMBL" id="OXZ26404.1"/>
    </source>
</evidence>
<dbReference type="EMBL" id="NDYC01000048">
    <property type="protein sequence ID" value="OXZ26404.1"/>
    <property type="molecule type" value="Genomic_DNA"/>
</dbReference>
<proteinExistence type="predicted"/>
<evidence type="ECO:0000259" key="2">
    <source>
        <dbReference type="PROSITE" id="PS50206"/>
    </source>
</evidence>
<dbReference type="RefSeq" id="WP_094206465.1">
    <property type="nucleotide sequence ID" value="NZ_JAWGQT010000047.1"/>
</dbReference>
<dbReference type="Pfam" id="PF00581">
    <property type="entry name" value="Rhodanese"/>
    <property type="match status" value="1"/>
</dbReference>
<dbReference type="PROSITE" id="PS50206">
    <property type="entry name" value="RHODANESE_3"/>
    <property type="match status" value="1"/>
</dbReference>
<dbReference type="NCBIfam" id="TIGR03167">
    <property type="entry name" value="tRNA_sel_U_synt"/>
    <property type="match status" value="1"/>
</dbReference>
<dbReference type="Gene3D" id="3.40.250.10">
    <property type="entry name" value="Rhodanese-like domain"/>
    <property type="match status" value="1"/>
</dbReference>
<dbReference type="Pfam" id="PF26341">
    <property type="entry name" value="AAA_SelU"/>
    <property type="match status" value="1"/>
</dbReference>
<dbReference type="GO" id="GO:0043828">
    <property type="term" value="F:tRNA 2-selenouridine synthase activity"/>
    <property type="evidence" value="ECO:0007669"/>
    <property type="project" value="InterPro"/>
</dbReference>
<dbReference type="PANTHER" id="PTHR30401">
    <property type="entry name" value="TRNA 2-SELENOURIDINE SYNTHASE"/>
    <property type="match status" value="1"/>
</dbReference>
<name>A0A233V1X4_FINMA</name>
<dbReference type="SUPFAM" id="SSF52821">
    <property type="entry name" value="Rhodanese/Cell cycle control phosphatase"/>
    <property type="match status" value="1"/>
</dbReference>
<dbReference type="NCBIfam" id="NF008750">
    <property type="entry name" value="PRK11784.1-2"/>
    <property type="match status" value="1"/>
</dbReference>
<dbReference type="InterPro" id="IPR017582">
    <property type="entry name" value="SelU"/>
</dbReference>
<dbReference type="InterPro" id="IPR058840">
    <property type="entry name" value="AAA_SelU"/>
</dbReference>
<dbReference type="SMART" id="SM00450">
    <property type="entry name" value="RHOD"/>
    <property type="match status" value="1"/>
</dbReference>
<feature type="domain" description="Rhodanese" evidence="2">
    <location>
        <begin position="12"/>
        <end position="133"/>
    </location>
</feature>
<protein>
    <submittedName>
        <fullName evidence="3">tRNA 2-selenouridine(34) synthase MnmH</fullName>
    </submittedName>
</protein>